<keyword evidence="5 8" id="KW-1133">Transmembrane helix</keyword>
<feature type="compositionally biased region" description="Low complexity" evidence="7">
    <location>
        <begin position="2314"/>
        <end position="2349"/>
    </location>
</feature>
<feature type="transmembrane region" description="Helical" evidence="8">
    <location>
        <begin position="673"/>
        <end position="696"/>
    </location>
</feature>
<dbReference type="InterPro" id="IPR027417">
    <property type="entry name" value="P-loop_NTPase"/>
</dbReference>
<dbReference type="EMBL" id="CATQJA010000644">
    <property type="protein sequence ID" value="CAJ0562343.1"/>
    <property type="molecule type" value="Genomic_DNA"/>
</dbReference>
<dbReference type="GO" id="GO:0005319">
    <property type="term" value="F:lipid transporter activity"/>
    <property type="evidence" value="ECO:0007669"/>
    <property type="project" value="TreeGrafter"/>
</dbReference>
<dbReference type="InterPro" id="IPR013525">
    <property type="entry name" value="ABC2_TM"/>
</dbReference>
<keyword evidence="2 8" id="KW-0812">Transmembrane</keyword>
<dbReference type="Gene3D" id="3.40.50.300">
    <property type="entry name" value="P-loop containing nucleotide triphosphate hydrolases"/>
    <property type="match status" value="2"/>
</dbReference>
<dbReference type="GO" id="GO:0016887">
    <property type="term" value="F:ATP hydrolysis activity"/>
    <property type="evidence" value="ECO:0007669"/>
    <property type="project" value="InterPro"/>
</dbReference>
<evidence type="ECO:0000313" key="10">
    <source>
        <dbReference type="EMBL" id="CAJ0562343.1"/>
    </source>
</evidence>
<dbReference type="SUPFAM" id="SSF52540">
    <property type="entry name" value="P-loop containing nucleoside triphosphate hydrolases"/>
    <property type="match status" value="2"/>
</dbReference>
<dbReference type="SMART" id="SM00382">
    <property type="entry name" value="AAA"/>
    <property type="match status" value="2"/>
</dbReference>
<evidence type="ECO:0000256" key="3">
    <source>
        <dbReference type="ARBA" id="ARBA00022741"/>
    </source>
</evidence>
<dbReference type="Pfam" id="PF12698">
    <property type="entry name" value="ABC2_membrane_3"/>
    <property type="match status" value="2"/>
</dbReference>
<accession>A0AA36FQ54</accession>
<feature type="transmembrane region" description="Helical" evidence="8">
    <location>
        <begin position="708"/>
        <end position="728"/>
    </location>
</feature>
<dbReference type="InterPro" id="IPR003593">
    <property type="entry name" value="AAA+_ATPase"/>
</dbReference>
<evidence type="ECO:0000256" key="6">
    <source>
        <dbReference type="ARBA" id="ARBA00023136"/>
    </source>
</evidence>
<feature type="transmembrane region" description="Helical" evidence="8">
    <location>
        <begin position="1789"/>
        <end position="1810"/>
    </location>
</feature>
<gene>
    <name evidence="10" type="ORF">MSPICULIGERA_LOCUS2092</name>
</gene>
<keyword evidence="11" id="KW-1185">Reference proteome</keyword>
<dbReference type="FunFam" id="3.40.50.300:FF:002832">
    <property type="entry name" value="ABC Transporter family"/>
    <property type="match status" value="1"/>
</dbReference>
<feature type="transmembrane region" description="Helical" evidence="8">
    <location>
        <begin position="1701"/>
        <end position="1730"/>
    </location>
</feature>
<comment type="caution">
    <text evidence="10">The sequence shown here is derived from an EMBL/GenBank/DDBJ whole genome shotgun (WGS) entry which is preliminary data.</text>
</comment>
<evidence type="ECO:0000256" key="4">
    <source>
        <dbReference type="ARBA" id="ARBA00022840"/>
    </source>
</evidence>
<dbReference type="GO" id="GO:0140359">
    <property type="term" value="F:ABC-type transporter activity"/>
    <property type="evidence" value="ECO:0007669"/>
    <property type="project" value="InterPro"/>
</dbReference>
<dbReference type="InterPro" id="IPR017871">
    <property type="entry name" value="ABC_transporter-like_CS"/>
</dbReference>
<feature type="transmembrane region" description="Helical" evidence="8">
    <location>
        <begin position="1756"/>
        <end position="1777"/>
    </location>
</feature>
<evidence type="ECO:0000259" key="9">
    <source>
        <dbReference type="PROSITE" id="PS50893"/>
    </source>
</evidence>
<keyword evidence="3" id="KW-0547">Nucleotide-binding</keyword>
<feature type="domain" description="ABC transporter" evidence="9">
    <location>
        <begin position="889"/>
        <end position="1119"/>
    </location>
</feature>
<feature type="region of interest" description="Disordered" evidence="7">
    <location>
        <begin position="2299"/>
        <end position="2349"/>
    </location>
</feature>
<proteinExistence type="predicted"/>
<dbReference type="PROSITE" id="PS50893">
    <property type="entry name" value="ABC_TRANSPORTER_2"/>
    <property type="match status" value="2"/>
</dbReference>
<dbReference type="InterPro" id="IPR003439">
    <property type="entry name" value="ABC_transporter-like_ATP-bd"/>
</dbReference>
<evidence type="ECO:0000256" key="1">
    <source>
        <dbReference type="ARBA" id="ARBA00004141"/>
    </source>
</evidence>
<dbReference type="PANTHER" id="PTHR19229:SF260">
    <property type="entry name" value="ABC TRANSPORTER DOMAIN-CONTAINING PROTEIN"/>
    <property type="match status" value="1"/>
</dbReference>
<reference evidence="10" key="1">
    <citation type="submission" date="2023-06" db="EMBL/GenBank/DDBJ databases">
        <authorList>
            <person name="Delattre M."/>
        </authorList>
    </citation>
    <scope>NUCLEOTIDE SEQUENCE</scope>
    <source>
        <strain evidence="10">AF72</strain>
    </source>
</reference>
<sequence length="2349" mass="262678">MISIWRQLRYLLWKGYLVKKRQKKWFVAELVTPLVLFIILAIIRLFHFATEGVECHFDSKGFPSAGLLPFTQSFLCSINNKCYQRVTTGDEGFLINEDTSNQSALVRSVRELTTQFENIGSEQALFNDMVGVSVAVLKFLANHEGLRMDMLFEKRKTAKHFRSLDLSPEMADAMAGAYITPRGMLELREYVTTHQGDDLFDLVLSAWEEVPMFCNRTVFDDSFSFPAGFNMTEDDYQRVCGLRGADLGWLAGKLDQRAVREQFEALGLSPSRLGKLSSRIGDILHMFDPLVNIAEMWRGFNASDKQSLYDHFFCGQDPLNTEASSNVPPQHKVTTVFDKVFAPVINFVSNLTPGHDQGTNQTHCGDIKLHDDLACSELESQAIRQLRPLLSGFILVTPDNIATRQLVEKLEAPLREMQKLMDTVKQLAGISGPFQKVLHDSQLAHGLANLMDLLYKYEYISSATVDEVKQLLGPEGQSGAFGTRLGDIMSTIDKYGKCFMTDRFRFVSNESRLEELSICLQPRQQYFSALVFPEMNPDATDFTNTTVYKIRHAQQLVDGTDSIADSNKNVEPRNHPLEDMKYLTFGWSFLQEAVDRAIIRLTNESVPLGVYSQQEPYPCVLQDQFDVTGFLSFFVVLSWIIPSAMLVKNIVYEKEHKLKELMRIMGLGDTIHFISWAILSLVLNIISALLITIILWAGNILGHTDPSLLFFLLTLFAFSSIAQSLLLTTFFSSSNIATAATALMCLLFSFPFMLSKSIVSKAYSKATLLLPQSAIGYAFQMIGSANKEDVAQWKYVHRMAIAQMDVKMWEVMLALGFHTIFFSILAWYISALFPGVYGVGQRWYFPFTLRYWMPQRFNVTEEASSNSGGPLYDESLGFESEPREGVCQVDIADLTKVYSSQVKALDELTLRLYEGQITALLGHNGAGKTTTMSLLCGLYGPSSGTATIYGHDIRKNMRNVRDVLGICPQHNVLFPHLTVREQLRLYAVLKGVSDEDTEEEVNNIMDSVSLWEKRDKLAETLSGGMKRRLSIGIALIGGSKFVILDEPTAGVDVNSRKEIWRLLLKHKKDRTILLSTHHMDEADVLADRIAILSEGKLKALGSSVYLKRCHGHSYTLILIKKNRSPLELQRPLDDVATDIKCRFVEETEEEMIYHIPIATSSHSLQKFFESLDKVMDALGFSSYGIQAPSLQQIFVSLAPQNEYKLQRMKGPMRRIYDALCCRGRLCQRQSVEDCNQTLIHGTEGTARIDAPIEVVDAVVEKEASWLETPVPLDTSTSHLNIAHARALFAAKTLFAKRSWRTFFFQIFLPVLLLLGAELYSKYIGNPKVYSRWANNIAAPPLVLTTALFGDGAESYLSIVSPRKEGTWPVRMVETFEEVPGVGVRCLPYTVEADNGTVLMPYGRRVPVRGQLPGYEKQKKTVGEMIDPSTDHPTASLIEHMDYEYHGRANSALGPRSIRAKHFNPACYRPDEAADDSFQLLDNNLTGIPYNIDSDCGCHPGMGWTCTQDDYPIAELPYFLSANTTDVIRDLSGRNITQYRLITRFVHSYENMHSIMGGWSLGHENVQALNGTEAEELFGGIQDMFSQLAAAGLELGLNSTLWTGNSTTINDTFTGNITTEQVIGDILAHQDTKENVKVWFNNKVWPSLPIYYNSISNALLRAIAANNSQLAEHADNLGIVTFNHPMNRTAEDSFDAAQVSDVLWLMLAMFRIVLLTFTFCVIPAGFASFLVTDRESHSMHLQLVSGMKRKMYWSVEYIFDFMIFLLASFVVLGMYAIVGVNELTVNFHTAMSFLTLFLIYGLGALLLVFVLQRHFSIPSLAFVLISIGLFFIGVVTSMVIIVLEQLMKQDATLEGAYNVCSVLFLVLSPQYNLGMGVYRGSFVYQIRHFATMILVGLNREDQITHIPLPSLLEWDLMGRHVFALVCQAIVLLVIFCVVENGRFGILRRLDRYRTTRALEKSRVEEDEDVSRERERVLAIRAHRTEQEHAGLVVYDLAKTYGSHLAVKGVSFAVAPGECFGLLGVNGAGKTTTFGMLTGKEALGHGEVEMAGHRVVHGDSEGFRRLGYCPQFDALHMRLTTREQLVFYARIRGIPEHNIKQVVSSLLLSLHLRPYADTLTGDLSGGNKRKLSVAVALISQPPVILLDEPSAGMDPGSQQFLWTVVTRLRKAGRAVVLTSHSMEECEALCTRIAIMDDGRVRCVGSKQHLKTKFGEGYTLSLKTPDARGAEQAAEILLLGIPQAQVTAIHCSTVFLHIPDGVASVAELLHHVNKVKETVVVEDFALSQTTLDDIFQSISDRSPQAAKYRDTAEGRPTATSSSSTSQLQTSPPDYVPTDPAPTTSDPTLSDRL</sequence>
<keyword evidence="4" id="KW-0067">ATP-binding</keyword>
<feature type="domain" description="ABC transporter" evidence="9">
    <location>
        <begin position="1990"/>
        <end position="2220"/>
    </location>
</feature>
<dbReference type="PROSITE" id="PS00211">
    <property type="entry name" value="ABC_TRANSPORTER_1"/>
    <property type="match status" value="2"/>
</dbReference>
<feature type="transmembrane region" description="Helical" evidence="8">
    <location>
        <begin position="1819"/>
        <end position="1842"/>
    </location>
</feature>
<evidence type="ECO:0000256" key="5">
    <source>
        <dbReference type="ARBA" id="ARBA00022989"/>
    </source>
</evidence>
<dbReference type="GO" id="GO:0005524">
    <property type="term" value="F:ATP binding"/>
    <property type="evidence" value="ECO:0007669"/>
    <property type="project" value="UniProtKB-KW"/>
</dbReference>
<feature type="transmembrane region" description="Helical" evidence="8">
    <location>
        <begin position="815"/>
        <end position="840"/>
    </location>
</feature>
<keyword evidence="6 8" id="KW-0472">Membrane</keyword>
<organism evidence="10 11">
    <name type="scientific">Mesorhabditis spiculigera</name>
    <dbReference type="NCBI Taxonomy" id="96644"/>
    <lineage>
        <taxon>Eukaryota</taxon>
        <taxon>Metazoa</taxon>
        <taxon>Ecdysozoa</taxon>
        <taxon>Nematoda</taxon>
        <taxon>Chromadorea</taxon>
        <taxon>Rhabditida</taxon>
        <taxon>Rhabditina</taxon>
        <taxon>Rhabditomorpha</taxon>
        <taxon>Rhabditoidea</taxon>
        <taxon>Rhabditidae</taxon>
        <taxon>Mesorhabditinae</taxon>
        <taxon>Mesorhabditis</taxon>
    </lineage>
</organism>
<evidence type="ECO:0000256" key="8">
    <source>
        <dbReference type="SAM" id="Phobius"/>
    </source>
</evidence>
<dbReference type="Pfam" id="PF00005">
    <property type="entry name" value="ABC_tran"/>
    <property type="match status" value="2"/>
</dbReference>
<feature type="transmembrane region" description="Helical" evidence="8">
    <location>
        <begin position="1854"/>
        <end position="1873"/>
    </location>
</feature>
<dbReference type="PANTHER" id="PTHR19229">
    <property type="entry name" value="ATP-BINDING CASSETTE TRANSPORTER SUBFAMILY A ABCA"/>
    <property type="match status" value="1"/>
</dbReference>
<dbReference type="Proteomes" id="UP001177023">
    <property type="component" value="Unassembled WGS sequence"/>
</dbReference>
<evidence type="ECO:0000313" key="11">
    <source>
        <dbReference type="Proteomes" id="UP001177023"/>
    </source>
</evidence>
<dbReference type="CDD" id="cd03263">
    <property type="entry name" value="ABC_subfamily_A"/>
    <property type="match status" value="2"/>
</dbReference>
<dbReference type="FunFam" id="3.40.50.300:FF:002470">
    <property type="entry name" value="ABC transporter, putative"/>
    <property type="match status" value="1"/>
</dbReference>
<evidence type="ECO:0000256" key="7">
    <source>
        <dbReference type="SAM" id="MobiDB-lite"/>
    </source>
</evidence>
<dbReference type="InterPro" id="IPR026082">
    <property type="entry name" value="ABCA"/>
</dbReference>
<feature type="non-terminal residue" evidence="10">
    <location>
        <position position="2349"/>
    </location>
</feature>
<comment type="subcellular location">
    <subcellularLocation>
        <location evidence="1">Membrane</location>
        <topology evidence="1">Multi-pass membrane protein</topology>
    </subcellularLocation>
</comment>
<name>A0AA36FQ54_9BILA</name>
<dbReference type="GO" id="GO:0016020">
    <property type="term" value="C:membrane"/>
    <property type="evidence" value="ECO:0007669"/>
    <property type="project" value="UniProtKB-SubCell"/>
</dbReference>
<feature type="transmembrane region" description="Helical" evidence="8">
    <location>
        <begin position="1916"/>
        <end position="1937"/>
    </location>
</feature>
<protein>
    <recommendedName>
        <fullName evidence="9">ABC transporter domain-containing protein</fullName>
    </recommendedName>
</protein>
<feature type="transmembrane region" description="Helical" evidence="8">
    <location>
        <begin position="630"/>
        <end position="652"/>
    </location>
</feature>
<evidence type="ECO:0000256" key="2">
    <source>
        <dbReference type="ARBA" id="ARBA00022692"/>
    </source>
</evidence>
<feature type="transmembrane region" description="Helical" evidence="8">
    <location>
        <begin position="25"/>
        <end position="46"/>
    </location>
</feature>